<evidence type="ECO:0000256" key="4">
    <source>
        <dbReference type="SAM" id="MobiDB-lite"/>
    </source>
</evidence>
<feature type="coiled-coil region" evidence="3">
    <location>
        <begin position="579"/>
        <end position="606"/>
    </location>
</feature>
<feature type="region of interest" description="Disordered" evidence="4">
    <location>
        <begin position="262"/>
        <end position="287"/>
    </location>
</feature>
<feature type="region of interest" description="Disordered" evidence="4">
    <location>
        <begin position="709"/>
        <end position="777"/>
    </location>
</feature>
<evidence type="ECO:0000313" key="5">
    <source>
        <dbReference type="EMBL" id="KAF6175667.1"/>
    </source>
</evidence>
<dbReference type="OrthoDB" id="687110at2759"/>
<dbReference type="Proteomes" id="UP000541444">
    <property type="component" value="Unassembled WGS sequence"/>
</dbReference>
<dbReference type="PANTHER" id="PTHR31917">
    <property type="entry name" value="AGENET DOMAIN-CONTAINING PROTEIN-RELATED"/>
    <property type="match status" value="1"/>
</dbReference>
<evidence type="ECO:0000256" key="2">
    <source>
        <dbReference type="ARBA" id="ARBA00022604"/>
    </source>
</evidence>
<evidence type="ECO:0000256" key="1">
    <source>
        <dbReference type="ARBA" id="ARBA00022448"/>
    </source>
</evidence>
<keyword evidence="3" id="KW-0175">Coiled coil</keyword>
<feature type="compositionally biased region" description="Basic and acidic residues" evidence="4">
    <location>
        <begin position="268"/>
        <end position="279"/>
    </location>
</feature>
<gene>
    <name evidence="5" type="ORF">GIB67_022669</name>
</gene>
<dbReference type="PANTHER" id="PTHR31917:SF147">
    <property type="entry name" value="AGENET DOMAIN-CONTAINING PROTEIN"/>
    <property type="match status" value="1"/>
</dbReference>
<dbReference type="EMBL" id="JACGCM010000155">
    <property type="protein sequence ID" value="KAF6175667.1"/>
    <property type="molecule type" value="Genomic_DNA"/>
</dbReference>
<keyword evidence="1" id="KW-0813">Transport</keyword>
<evidence type="ECO:0000313" key="6">
    <source>
        <dbReference type="Proteomes" id="UP000541444"/>
    </source>
</evidence>
<reference evidence="5 6" key="1">
    <citation type="journal article" date="2020" name="IScience">
        <title>Genome Sequencing of the Endangered Kingdonia uniflora (Circaeasteraceae, Ranunculales) Reveals Potential Mechanisms of Evolutionary Specialization.</title>
        <authorList>
            <person name="Sun Y."/>
            <person name="Deng T."/>
            <person name="Zhang A."/>
            <person name="Moore M.J."/>
            <person name="Landis J.B."/>
            <person name="Lin N."/>
            <person name="Zhang H."/>
            <person name="Zhang X."/>
            <person name="Huang J."/>
            <person name="Zhang X."/>
            <person name="Sun H."/>
            <person name="Wang H."/>
        </authorList>
    </citation>
    <scope>NUCLEOTIDE SEQUENCE [LARGE SCALE GENOMIC DNA]</scope>
    <source>
        <strain evidence="5">TB1705</strain>
        <tissue evidence="5">Leaf</tissue>
    </source>
</reference>
<name>A0A7J7P8B5_9MAGN</name>
<feature type="compositionally biased region" description="Gly residues" evidence="4">
    <location>
        <begin position="728"/>
        <end position="740"/>
    </location>
</feature>
<comment type="caution">
    <text evidence="5">The sequence shown here is derived from an EMBL/GenBank/DDBJ whole genome shotgun (WGS) entry which is preliminary data.</text>
</comment>
<organism evidence="5 6">
    <name type="scientific">Kingdonia uniflora</name>
    <dbReference type="NCBI Taxonomy" id="39325"/>
    <lineage>
        <taxon>Eukaryota</taxon>
        <taxon>Viridiplantae</taxon>
        <taxon>Streptophyta</taxon>
        <taxon>Embryophyta</taxon>
        <taxon>Tracheophyta</taxon>
        <taxon>Spermatophyta</taxon>
        <taxon>Magnoliopsida</taxon>
        <taxon>Ranunculales</taxon>
        <taxon>Circaeasteraceae</taxon>
        <taxon>Kingdonia</taxon>
    </lineage>
</organism>
<evidence type="ECO:0000256" key="3">
    <source>
        <dbReference type="SAM" id="Coils"/>
    </source>
</evidence>
<sequence>MVSQQPLREAQVPTTTPTDFHKGQYVEVKIKASGVEPQARPWYKAKIVQLPWNSYSNFSLRSACRNTYLVKGCYLPPSGLEKFTKVRVGAFGIRPEPPKDDSPTFVLNQMVECLYQNGWYKGKIIRVSHFFCIVESSVSTSFKKETFVRHNLRVCREWIDGQWVSPEEVRKNVDPHSAKGVVEDIPIRRGRGRPPKMRIRSTSSSAIGSEHLEFLGCQNGIAFGVPSEEHRELVSEQRGFRDDCATHIKEASSIIYSASKESTLKTNSKREGEQREMFSPKRGKPGAPTNFSGYLTQGWYKLKALKPKLKEWSKSNICKIELKIQTLMEKVKGMDKMEEDGALSDTEVTEKASVAFKLEMIVNKIIWDDAAGGWLFRNIADEEEPSAISEETGFKTSFDLNKSIFILSDDVPVDKVLEREPGEINEVNLQSLVADPAQHKMLQEPTLPFVKKSDMWEIVESKDAFKWMPQKPHFHPLEQLNDHEILREVRALGYMEGFSLLVDKTMKFKLEDPISDFEETLNALSELDRHGFNTHKARARLENLMDIKYKVAAHEEKLTPKKSKVEEFNGEKVKNDAEIEKVTERIREKKAELESLLKKKRKIDMKTRKMLKEVNKVEEEKVQNHYGFYEVQSSPCYLKFFLLETVIRLGINFFWSSWCISASGLGIPNQANFTQYECYSRFCSAYWSLEDGSLDSVFDALRKGDKLGRAGHDQGTGHSVVESMQGNTGTGQGMPAGGTGMPLPHIKSTGLGHDSKEREGSGIPDCDTGSPRAPCDTDSMFIEEKGCRIKENTIFGEDSQISSGSVTGLECTGLRPEKKITIDPLSH</sequence>
<keyword evidence="2" id="KW-0341">Growth regulation</keyword>
<proteinExistence type="predicted"/>
<dbReference type="Pfam" id="PF05266">
    <property type="entry name" value="DUF724"/>
    <property type="match status" value="1"/>
</dbReference>
<dbReference type="AlphaFoldDB" id="A0A7J7P8B5"/>
<accession>A0A7J7P8B5</accession>
<dbReference type="InterPro" id="IPR007930">
    <property type="entry name" value="DUF724"/>
</dbReference>
<protein>
    <submittedName>
        <fullName evidence="5">Uncharacterized protein</fullName>
    </submittedName>
</protein>
<keyword evidence="6" id="KW-1185">Reference proteome</keyword>